<organism evidence="1 2">
    <name type="scientific">Apodemus speciosus</name>
    <name type="common">Large Japanese field mouse</name>
    <dbReference type="NCBI Taxonomy" id="105296"/>
    <lineage>
        <taxon>Eukaryota</taxon>
        <taxon>Metazoa</taxon>
        <taxon>Chordata</taxon>
        <taxon>Craniata</taxon>
        <taxon>Vertebrata</taxon>
        <taxon>Euteleostomi</taxon>
        <taxon>Mammalia</taxon>
        <taxon>Eutheria</taxon>
        <taxon>Euarchontoglires</taxon>
        <taxon>Glires</taxon>
        <taxon>Rodentia</taxon>
        <taxon>Myomorpha</taxon>
        <taxon>Muroidea</taxon>
        <taxon>Muridae</taxon>
        <taxon>Murinae</taxon>
        <taxon>Apodemus</taxon>
    </lineage>
</organism>
<dbReference type="EMBL" id="BAAFST010000005">
    <property type="protein sequence ID" value="GAB1289919.1"/>
    <property type="molecule type" value="Genomic_DNA"/>
</dbReference>
<keyword evidence="2" id="KW-1185">Reference proteome</keyword>
<comment type="caution">
    <text evidence="1">The sequence shown here is derived from an EMBL/GenBank/DDBJ whole genome shotgun (WGS) entry which is preliminary data.</text>
</comment>
<accession>A0ABQ0ESC5</accession>
<dbReference type="Proteomes" id="UP001623349">
    <property type="component" value="Unassembled WGS sequence"/>
</dbReference>
<sequence length="60" mass="6812">MYRKQMEQLVQCMNWSRAGSDVVSGTGQRLSSQPWPRCPFQSTVDLEVGGRNGGARIHMW</sequence>
<evidence type="ECO:0000313" key="2">
    <source>
        <dbReference type="Proteomes" id="UP001623349"/>
    </source>
</evidence>
<gene>
    <name evidence="1" type="ORF">APTSU1_000514900</name>
</gene>
<proteinExistence type="predicted"/>
<evidence type="ECO:0000313" key="1">
    <source>
        <dbReference type="EMBL" id="GAB1289919.1"/>
    </source>
</evidence>
<protein>
    <submittedName>
        <fullName evidence="1">Uncharacterized protein</fullName>
    </submittedName>
</protein>
<reference evidence="1 2" key="1">
    <citation type="submission" date="2024-08" db="EMBL/GenBank/DDBJ databases">
        <title>The draft genome of Apodemus speciosus.</title>
        <authorList>
            <person name="Nabeshima K."/>
            <person name="Suzuki S."/>
            <person name="Onuma M."/>
        </authorList>
    </citation>
    <scope>NUCLEOTIDE SEQUENCE [LARGE SCALE GENOMIC DNA]</scope>
    <source>
        <strain evidence="1">IB14-021</strain>
    </source>
</reference>
<name>A0ABQ0ESC5_APOSI</name>